<dbReference type="RefSeq" id="WP_135265121.1">
    <property type="nucleotide sequence ID" value="NZ_SMLM01000003.1"/>
</dbReference>
<organism evidence="2 3">
    <name type="scientific">Ramlibacter henchirensis</name>
    <dbReference type="NCBI Taxonomy" id="204072"/>
    <lineage>
        <taxon>Bacteria</taxon>
        <taxon>Pseudomonadati</taxon>
        <taxon>Pseudomonadota</taxon>
        <taxon>Betaproteobacteria</taxon>
        <taxon>Burkholderiales</taxon>
        <taxon>Comamonadaceae</taxon>
        <taxon>Ramlibacter</taxon>
    </lineage>
</organism>
<keyword evidence="3" id="KW-1185">Reference proteome</keyword>
<dbReference type="EMBL" id="SMLM01000003">
    <property type="protein sequence ID" value="TFZ00783.1"/>
    <property type="molecule type" value="Genomic_DNA"/>
</dbReference>
<feature type="signal peptide" evidence="1">
    <location>
        <begin position="1"/>
        <end position="21"/>
    </location>
</feature>
<proteinExistence type="predicted"/>
<dbReference type="AlphaFoldDB" id="A0A4Z0BNA9"/>
<comment type="caution">
    <text evidence="2">The sequence shown here is derived from an EMBL/GenBank/DDBJ whole genome shotgun (WGS) entry which is preliminary data.</text>
</comment>
<dbReference type="Proteomes" id="UP000298180">
    <property type="component" value="Unassembled WGS sequence"/>
</dbReference>
<evidence type="ECO:0000313" key="3">
    <source>
        <dbReference type="Proteomes" id="UP000298180"/>
    </source>
</evidence>
<sequence length="86" mass="8647">MRKTLIAAATLALAASGTAFAKPVKMTDQQMDEVTAGLVTVVLVDTVDVSNVANNNQVAVPVNAAAAVAVLGTATSVAAQRSPVIR</sequence>
<protein>
    <recommendedName>
        <fullName evidence="4">Secreted protein</fullName>
    </recommendedName>
</protein>
<gene>
    <name evidence="2" type="ORF">EZ313_20275</name>
</gene>
<reference evidence="2 3" key="1">
    <citation type="submission" date="2019-03" db="EMBL/GenBank/DDBJ databases">
        <title>Ramlibacter henchirensis DSM 14656, whole genome shotgun sequence.</title>
        <authorList>
            <person name="Zhang X."/>
            <person name="Feng G."/>
            <person name="Zhu H."/>
        </authorList>
    </citation>
    <scope>NUCLEOTIDE SEQUENCE [LARGE SCALE GENOMIC DNA]</scope>
    <source>
        <strain evidence="2 3">DSM 14656</strain>
    </source>
</reference>
<keyword evidence="1" id="KW-0732">Signal</keyword>
<feature type="chain" id="PRO_5021399077" description="Secreted protein" evidence="1">
    <location>
        <begin position="22"/>
        <end position="86"/>
    </location>
</feature>
<name>A0A4Z0BNA9_9BURK</name>
<evidence type="ECO:0000256" key="1">
    <source>
        <dbReference type="SAM" id="SignalP"/>
    </source>
</evidence>
<accession>A0A4Z0BNA9</accession>
<evidence type="ECO:0000313" key="2">
    <source>
        <dbReference type="EMBL" id="TFZ00783.1"/>
    </source>
</evidence>
<evidence type="ECO:0008006" key="4">
    <source>
        <dbReference type="Google" id="ProtNLM"/>
    </source>
</evidence>